<dbReference type="AlphaFoldDB" id="A0A3A4P032"/>
<evidence type="ECO:0000256" key="1">
    <source>
        <dbReference type="ARBA" id="ARBA00022670"/>
    </source>
</evidence>
<dbReference type="InterPro" id="IPR051454">
    <property type="entry name" value="RNA/ubiquinone_mod_enzymes"/>
</dbReference>
<comment type="similarity">
    <text evidence="3">Belongs to the peptidase U32 family.</text>
</comment>
<dbReference type="InterPro" id="IPR032525">
    <property type="entry name" value="Peptidase_U32_C"/>
</dbReference>
<dbReference type="Pfam" id="PF16325">
    <property type="entry name" value="Peptidase_U32_C"/>
    <property type="match status" value="1"/>
</dbReference>
<sequence>MKSVNRKAELVAPAGNLQKLKVAVEYGADAVYLGGRRFSLRARSENFTPSEMTEGLSYARARNVRVYVLLNVFPHNRHLDEMRAFLEYLGDLRPDAFVVSDIGAFEVAREIAPLVPVHISTQANVTNWRTARFWQEMGASRLILARELSLQEIEEIAARVEVDLEIFVHGAMCMAYSGRCFLSRHLTGRDANLGDCSQSCRWKYRVVEETRPAETFEVEEHPEGTFIFSSRDLCMIEHLPAVLQSGVYGLKIEGRMKSVYYLGITTRTYRMALDRYHASPADYAPDPELVEELRQTGNREFTTGFYLGEMQDGRAPAGGAERKSVRSFVGLVTGSDDGRATVEVRGQIRRGDTLEAIQPKADSVRWVVDSMFGENGQPVEIAQPNSVIHLPIHLQTFSLLRK</sequence>
<evidence type="ECO:0000259" key="4">
    <source>
        <dbReference type="Pfam" id="PF16325"/>
    </source>
</evidence>
<comment type="caution">
    <text evidence="5">The sequence shown here is derived from an EMBL/GenBank/DDBJ whole genome shotgun (WGS) entry which is preliminary data.</text>
</comment>
<dbReference type="Proteomes" id="UP000265882">
    <property type="component" value="Unassembled WGS sequence"/>
</dbReference>
<accession>A0A3A4P032</accession>
<dbReference type="GO" id="GO:0008233">
    <property type="term" value="F:peptidase activity"/>
    <property type="evidence" value="ECO:0007669"/>
    <property type="project" value="UniProtKB-KW"/>
</dbReference>
<dbReference type="EMBL" id="QZKU01000043">
    <property type="protein sequence ID" value="RJP23746.1"/>
    <property type="molecule type" value="Genomic_DNA"/>
</dbReference>
<organism evidence="5 6">
    <name type="scientific">Abyssobacteria bacterium (strain SURF_5)</name>
    <dbReference type="NCBI Taxonomy" id="2093360"/>
    <lineage>
        <taxon>Bacteria</taxon>
        <taxon>Pseudomonadati</taxon>
        <taxon>Candidatus Hydrogenedentota</taxon>
        <taxon>Candidatus Abyssobacteria</taxon>
    </lineage>
</organism>
<keyword evidence="2" id="KW-0378">Hydrolase</keyword>
<dbReference type="PROSITE" id="PS01276">
    <property type="entry name" value="PEPTIDASE_U32"/>
    <property type="match status" value="1"/>
</dbReference>
<evidence type="ECO:0000256" key="2">
    <source>
        <dbReference type="ARBA" id="ARBA00022801"/>
    </source>
</evidence>
<evidence type="ECO:0000313" key="6">
    <source>
        <dbReference type="Proteomes" id="UP000265882"/>
    </source>
</evidence>
<protein>
    <submittedName>
        <fullName evidence="5">U32 family peptidase</fullName>
    </submittedName>
</protein>
<evidence type="ECO:0000256" key="3">
    <source>
        <dbReference type="ARBA" id="ARBA00038374"/>
    </source>
</evidence>
<reference evidence="5 6" key="1">
    <citation type="journal article" date="2017" name="ISME J.">
        <title>Energy and carbon metabolisms in a deep terrestrial subsurface fluid microbial community.</title>
        <authorList>
            <person name="Momper L."/>
            <person name="Jungbluth S.P."/>
            <person name="Lee M.D."/>
            <person name="Amend J.P."/>
        </authorList>
    </citation>
    <scope>NUCLEOTIDE SEQUENCE [LARGE SCALE GENOMIC DNA]</scope>
    <source>
        <strain evidence="5">SURF_5</strain>
    </source>
</reference>
<name>A0A3A4P032_ABYX5</name>
<dbReference type="PANTHER" id="PTHR30217:SF6">
    <property type="entry name" value="TRNA HYDROXYLATION PROTEIN P"/>
    <property type="match status" value="1"/>
</dbReference>
<dbReference type="InterPro" id="IPR001539">
    <property type="entry name" value="Peptidase_U32"/>
</dbReference>
<dbReference type="Gene3D" id="2.40.30.10">
    <property type="entry name" value="Translation factors"/>
    <property type="match status" value="1"/>
</dbReference>
<feature type="domain" description="Peptidase family U32 C-terminal" evidence="4">
    <location>
        <begin position="327"/>
        <end position="401"/>
    </location>
</feature>
<keyword evidence="1" id="KW-0645">Protease</keyword>
<dbReference type="PANTHER" id="PTHR30217">
    <property type="entry name" value="PEPTIDASE U32 FAMILY"/>
    <property type="match status" value="1"/>
</dbReference>
<evidence type="ECO:0000313" key="5">
    <source>
        <dbReference type="EMBL" id="RJP23746.1"/>
    </source>
</evidence>
<dbReference type="GO" id="GO:0006508">
    <property type="term" value="P:proteolysis"/>
    <property type="evidence" value="ECO:0007669"/>
    <property type="project" value="UniProtKB-KW"/>
</dbReference>
<dbReference type="Pfam" id="PF01136">
    <property type="entry name" value="Peptidase_U32"/>
    <property type="match status" value="1"/>
</dbReference>
<proteinExistence type="inferred from homology"/>
<gene>
    <name evidence="5" type="ORF">C4520_05705</name>
</gene>